<reference evidence="2" key="3">
    <citation type="submission" date="2015-04" db="UniProtKB">
        <authorList>
            <consortium name="EnsemblPlants"/>
        </authorList>
    </citation>
    <scope>IDENTIFICATION</scope>
    <source>
        <strain evidence="2">cv. Jemalong A17</strain>
    </source>
</reference>
<gene>
    <name evidence="1" type="ordered locus">MTR_2g023410</name>
</gene>
<reference evidence="1 3" key="1">
    <citation type="journal article" date="2011" name="Nature">
        <title>The Medicago genome provides insight into the evolution of rhizobial symbioses.</title>
        <authorList>
            <person name="Young N.D."/>
            <person name="Debelle F."/>
            <person name="Oldroyd G.E."/>
            <person name="Geurts R."/>
            <person name="Cannon S.B."/>
            <person name="Udvardi M.K."/>
            <person name="Benedito V.A."/>
            <person name="Mayer K.F."/>
            <person name="Gouzy J."/>
            <person name="Schoof H."/>
            <person name="Van de Peer Y."/>
            <person name="Proost S."/>
            <person name="Cook D.R."/>
            <person name="Meyers B.C."/>
            <person name="Spannagl M."/>
            <person name="Cheung F."/>
            <person name="De Mita S."/>
            <person name="Krishnakumar V."/>
            <person name="Gundlach H."/>
            <person name="Zhou S."/>
            <person name="Mudge J."/>
            <person name="Bharti A.K."/>
            <person name="Murray J.D."/>
            <person name="Naoumkina M.A."/>
            <person name="Rosen B."/>
            <person name="Silverstein K.A."/>
            <person name="Tang H."/>
            <person name="Rombauts S."/>
            <person name="Zhao P.X."/>
            <person name="Zhou P."/>
            <person name="Barbe V."/>
            <person name="Bardou P."/>
            <person name="Bechner M."/>
            <person name="Bellec A."/>
            <person name="Berger A."/>
            <person name="Berges H."/>
            <person name="Bidwell S."/>
            <person name="Bisseling T."/>
            <person name="Choisne N."/>
            <person name="Couloux A."/>
            <person name="Denny R."/>
            <person name="Deshpande S."/>
            <person name="Dai X."/>
            <person name="Doyle J.J."/>
            <person name="Dudez A.M."/>
            <person name="Farmer A.D."/>
            <person name="Fouteau S."/>
            <person name="Franken C."/>
            <person name="Gibelin C."/>
            <person name="Gish J."/>
            <person name="Goldstein S."/>
            <person name="Gonzalez A.J."/>
            <person name="Green P.J."/>
            <person name="Hallab A."/>
            <person name="Hartog M."/>
            <person name="Hua A."/>
            <person name="Humphray S.J."/>
            <person name="Jeong D.H."/>
            <person name="Jing Y."/>
            <person name="Jocker A."/>
            <person name="Kenton S.M."/>
            <person name="Kim D.J."/>
            <person name="Klee K."/>
            <person name="Lai H."/>
            <person name="Lang C."/>
            <person name="Lin S."/>
            <person name="Macmil S.L."/>
            <person name="Magdelenat G."/>
            <person name="Matthews L."/>
            <person name="McCorrison J."/>
            <person name="Monaghan E.L."/>
            <person name="Mun J.H."/>
            <person name="Najar F.Z."/>
            <person name="Nicholson C."/>
            <person name="Noirot C."/>
            <person name="O'Bleness M."/>
            <person name="Paule C.R."/>
            <person name="Poulain J."/>
            <person name="Prion F."/>
            <person name="Qin B."/>
            <person name="Qu C."/>
            <person name="Retzel E.F."/>
            <person name="Riddle C."/>
            <person name="Sallet E."/>
            <person name="Samain S."/>
            <person name="Samson N."/>
            <person name="Sanders I."/>
            <person name="Saurat O."/>
            <person name="Scarpelli C."/>
            <person name="Schiex T."/>
            <person name="Segurens B."/>
            <person name="Severin A.J."/>
            <person name="Sherrier D.J."/>
            <person name="Shi R."/>
            <person name="Sims S."/>
            <person name="Singer S.R."/>
            <person name="Sinharoy S."/>
            <person name="Sterck L."/>
            <person name="Viollet A."/>
            <person name="Wang B.B."/>
            <person name="Wang K."/>
            <person name="Wang M."/>
            <person name="Wang X."/>
            <person name="Warfsmann J."/>
            <person name="Weissenbach J."/>
            <person name="White D.D."/>
            <person name="White J.D."/>
            <person name="Wiley G.B."/>
            <person name="Wincker P."/>
            <person name="Xing Y."/>
            <person name="Yang L."/>
            <person name="Yao Z."/>
            <person name="Ying F."/>
            <person name="Zhai J."/>
            <person name="Zhou L."/>
            <person name="Zuber A."/>
            <person name="Denarie J."/>
            <person name="Dixon R.A."/>
            <person name="May G.D."/>
            <person name="Schwartz D.C."/>
            <person name="Rogers J."/>
            <person name="Quetier F."/>
            <person name="Town C.D."/>
            <person name="Roe B.A."/>
        </authorList>
    </citation>
    <scope>NUCLEOTIDE SEQUENCE [LARGE SCALE GENOMIC DNA]</scope>
    <source>
        <strain evidence="1">A17</strain>
        <strain evidence="2 3">cv. Jemalong A17</strain>
    </source>
</reference>
<dbReference type="AlphaFoldDB" id="A0A072V6C5"/>
<organism evidence="1 3">
    <name type="scientific">Medicago truncatula</name>
    <name type="common">Barrel medic</name>
    <name type="synonym">Medicago tribuloides</name>
    <dbReference type="NCBI Taxonomy" id="3880"/>
    <lineage>
        <taxon>Eukaryota</taxon>
        <taxon>Viridiplantae</taxon>
        <taxon>Streptophyta</taxon>
        <taxon>Embryophyta</taxon>
        <taxon>Tracheophyta</taxon>
        <taxon>Spermatophyta</taxon>
        <taxon>Magnoliopsida</taxon>
        <taxon>eudicotyledons</taxon>
        <taxon>Gunneridae</taxon>
        <taxon>Pentapetalae</taxon>
        <taxon>rosids</taxon>
        <taxon>fabids</taxon>
        <taxon>Fabales</taxon>
        <taxon>Fabaceae</taxon>
        <taxon>Papilionoideae</taxon>
        <taxon>50 kb inversion clade</taxon>
        <taxon>NPAAA clade</taxon>
        <taxon>Hologalegina</taxon>
        <taxon>IRL clade</taxon>
        <taxon>Trifolieae</taxon>
        <taxon>Medicago</taxon>
    </lineage>
</organism>
<dbReference type="HOGENOM" id="CLU_1920187_0_0_1"/>
<name>A0A072V6C5_MEDTR</name>
<dbReference type="EnsemblPlants" id="KEH36868">
    <property type="protein sequence ID" value="KEH36868"/>
    <property type="gene ID" value="MTR_2g023410"/>
</dbReference>
<evidence type="ECO:0008006" key="4">
    <source>
        <dbReference type="Google" id="ProtNLM"/>
    </source>
</evidence>
<dbReference type="CDD" id="cd06222">
    <property type="entry name" value="RNase_H_like"/>
    <property type="match status" value="1"/>
</dbReference>
<sequence>MTIDDCTFKLNIDDSFLEGFGCLGAGGVVRNHDGDWIAGFSHYEVGGDALLAELRVIQIVDLITAGCDHTLHTYVTDVLHIRDALHENGNTQQWFMFLGNKICMQILWLRKNHMQDAMLTGIALRLIWNVSS</sequence>
<proteinExistence type="predicted"/>
<dbReference type="Proteomes" id="UP000002051">
    <property type="component" value="Chromosome 2"/>
</dbReference>
<evidence type="ECO:0000313" key="3">
    <source>
        <dbReference type="Proteomes" id="UP000002051"/>
    </source>
</evidence>
<dbReference type="InterPro" id="IPR044730">
    <property type="entry name" value="RNase_H-like_dom_plant"/>
</dbReference>
<keyword evidence="3" id="KW-1185">Reference proteome</keyword>
<protein>
    <recommendedName>
        <fullName evidence="4">RNase H type-1 domain-containing protein</fullName>
    </recommendedName>
</protein>
<evidence type="ECO:0000313" key="1">
    <source>
        <dbReference type="EMBL" id="KEH36868.1"/>
    </source>
</evidence>
<evidence type="ECO:0000313" key="2">
    <source>
        <dbReference type="EnsemblPlants" id="KEH36868"/>
    </source>
</evidence>
<reference evidence="1 3" key="2">
    <citation type="journal article" date="2014" name="BMC Genomics">
        <title>An improved genome release (version Mt4.0) for the model legume Medicago truncatula.</title>
        <authorList>
            <person name="Tang H."/>
            <person name="Krishnakumar V."/>
            <person name="Bidwell S."/>
            <person name="Rosen B."/>
            <person name="Chan A."/>
            <person name="Zhou S."/>
            <person name="Gentzbittel L."/>
            <person name="Childs K.L."/>
            <person name="Yandell M."/>
            <person name="Gundlach H."/>
            <person name="Mayer K.F."/>
            <person name="Schwartz D.C."/>
            <person name="Town C.D."/>
        </authorList>
    </citation>
    <scope>GENOME REANNOTATION</scope>
    <source>
        <strain evidence="1">A17</strain>
        <strain evidence="2 3">cv. Jemalong A17</strain>
    </source>
</reference>
<accession>A0A072V6C5</accession>
<dbReference type="EMBL" id="CM001218">
    <property type="protein sequence ID" value="KEH36868.1"/>
    <property type="molecule type" value="Genomic_DNA"/>
</dbReference>